<dbReference type="EMBL" id="CAKXZT010000163">
    <property type="protein sequence ID" value="CAH2408081.1"/>
    <property type="molecule type" value="Genomic_DNA"/>
</dbReference>
<sequence>MRVSQRTARHDHVCSFSPDVANSVDEINVERDLRIPGKEFGNEWQKNMRAYWSGGTNRQAARRCFAGRGAAFGLADIGQDPDTAFVKNASFRRKMERSGGAIE</sequence>
<name>A0ABN8KCW5_9HYPH</name>
<gene>
    <name evidence="1" type="ORF">MES5069_650039</name>
</gene>
<keyword evidence="2" id="KW-1185">Reference proteome</keyword>
<proteinExistence type="predicted"/>
<reference evidence="1 2" key="1">
    <citation type="submission" date="2022-03" db="EMBL/GenBank/DDBJ databases">
        <authorList>
            <person name="Brunel B."/>
        </authorList>
    </citation>
    <scope>NUCLEOTIDE SEQUENCE [LARGE SCALE GENOMIC DNA]</scope>
    <source>
        <strain evidence="1">STM5069sample</strain>
    </source>
</reference>
<evidence type="ECO:0000313" key="2">
    <source>
        <dbReference type="Proteomes" id="UP001153050"/>
    </source>
</evidence>
<comment type="caution">
    <text evidence="1">The sequence shown here is derived from an EMBL/GenBank/DDBJ whole genome shotgun (WGS) entry which is preliminary data.</text>
</comment>
<organism evidence="1 2">
    <name type="scientific">Mesorhizobium escarrei</name>
    <dbReference type="NCBI Taxonomy" id="666018"/>
    <lineage>
        <taxon>Bacteria</taxon>
        <taxon>Pseudomonadati</taxon>
        <taxon>Pseudomonadota</taxon>
        <taxon>Alphaproteobacteria</taxon>
        <taxon>Hyphomicrobiales</taxon>
        <taxon>Phyllobacteriaceae</taxon>
        <taxon>Mesorhizobium</taxon>
    </lineage>
</organism>
<dbReference type="Proteomes" id="UP001153050">
    <property type="component" value="Unassembled WGS sequence"/>
</dbReference>
<protein>
    <submittedName>
        <fullName evidence="1">Uncharacterized protein</fullName>
    </submittedName>
</protein>
<accession>A0ABN8KCW5</accession>
<evidence type="ECO:0000313" key="1">
    <source>
        <dbReference type="EMBL" id="CAH2408081.1"/>
    </source>
</evidence>